<protein>
    <recommendedName>
        <fullName evidence="2">F-box domain-containing protein</fullName>
    </recommendedName>
</protein>
<organism evidence="1">
    <name type="scientific">Lichtheimia ramosa</name>
    <dbReference type="NCBI Taxonomy" id="688394"/>
    <lineage>
        <taxon>Eukaryota</taxon>
        <taxon>Fungi</taxon>
        <taxon>Fungi incertae sedis</taxon>
        <taxon>Mucoromycota</taxon>
        <taxon>Mucoromycotina</taxon>
        <taxon>Mucoromycetes</taxon>
        <taxon>Mucorales</taxon>
        <taxon>Lichtheimiaceae</taxon>
        <taxon>Lichtheimia</taxon>
    </lineage>
</organism>
<evidence type="ECO:0000313" key="1">
    <source>
        <dbReference type="EMBL" id="CDS08347.1"/>
    </source>
</evidence>
<dbReference type="OrthoDB" id="2294497at2759"/>
<reference evidence="1" key="1">
    <citation type="journal article" date="2014" name="Genome Announc.">
        <title>De novo whole-genome sequence and genome annotation of Lichtheimia ramosa.</title>
        <authorList>
            <person name="Linde J."/>
            <person name="Schwartze V."/>
            <person name="Binder U."/>
            <person name="Lass-Florl C."/>
            <person name="Voigt K."/>
            <person name="Horn F."/>
        </authorList>
    </citation>
    <scope>NUCLEOTIDE SEQUENCE</scope>
    <source>
        <strain evidence="1">JMRC FSU:6197</strain>
    </source>
</reference>
<dbReference type="PANTHER" id="PTHR13318">
    <property type="entry name" value="PARTNER OF PAIRED, ISOFORM B-RELATED"/>
    <property type="match status" value="1"/>
</dbReference>
<dbReference type="GO" id="GO:0031146">
    <property type="term" value="P:SCF-dependent proteasomal ubiquitin-dependent protein catabolic process"/>
    <property type="evidence" value="ECO:0007669"/>
    <property type="project" value="TreeGrafter"/>
</dbReference>
<dbReference type="AlphaFoldDB" id="A0A077WNM1"/>
<evidence type="ECO:0008006" key="2">
    <source>
        <dbReference type="Google" id="ProtNLM"/>
    </source>
</evidence>
<dbReference type="InterPro" id="IPR032675">
    <property type="entry name" value="LRR_dom_sf"/>
</dbReference>
<gene>
    <name evidence="1" type="ORF">LRAMOSA02295</name>
</gene>
<dbReference type="EMBL" id="LK023324">
    <property type="protein sequence ID" value="CDS08347.1"/>
    <property type="molecule type" value="Genomic_DNA"/>
</dbReference>
<dbReference type="GO" id="GO:0019005">
    <property type="term" value="C:SCF ubiquitin ligase complex"/>
    <property type="evidence" value="ECO:0007669"/>
    <property type="project" value="TreeGrafter"/>
</dbReference>
<proteinExistence type="predicted"/>
<dbReference type="Gene3D" id="3.80.10.10">
    <property type="entry name" value="Ribonuclease Inhibitor"/>
    <property type="match status" value="2"/>
</dbReference>
<dbReference type="SUPFAM" id="SSF52047">
    <property type="entry name" value="RNI-like"/>
    <property type="match status" value="1"/>
</dbReference>
<name>A0A077WNM1_9FUNG</name>
<accession>A0A077WNM1</accession>
<sequence>MATWSVDQWRSIRLSNDDLDQLSPLLSLVGSSVRHMVVVQPSQKSIIKVMHSLIHLGMTRLSTFMIAIDDKCDLVPSSTFTTFAQHMTRLHTGSVRSQCDIFGILACCPKLTHFSSSARVHVSRTRTTKSTLCLNLQYLRINHCINTEQLLDIMRASPKMRHLRLKWHSNIDLIQIVNTRPELDMITFNTFPSLGQDPLWMDDHDITPCKHLRTLEFANVLHETPLHHLMAILNCSWGKGLERLVCEIGRLYKSKDTMRRMPPIMLPPDTCQLQEFIYNSHKPDMDEIHDPEDTIMLPILSRCKQLQSIALDMDAGYDGRSGRPLNDQMLPDLAPFNHLPQLRHLSIHEFRDDLSDLSFMFLQMRHFQIQLESFEYQICALDTALEFVGALRMMPTMRHLILKEVRPGCITTRGLKDLARHLQESSPIHTLTLKRCYTLQSVTGVEALCNMTSIKHLIIDTRFVNAFGLRNLANQHPSLETLELIDVVTSGFEKQDMVKYLASRINRVVVH</sequence>